<evidence type="ECO:0000313" key="6">
    <source>
        <dbReference type="Proteomes" id="UP000242754"/>
    </source>
</evidence>
<dbReference type="Pfam" id="PF00356">
    <property type="entry name" value="LacI"/>
    <property type="match status" value="1"/>
</dbReference>
<dbReference type="Pfam" id="PF13377">
    <property type="entry name" value="Peripla_BP_3"/>
    <property type="match status" value="1"/>
</dbReference>
<gene>
    <name evidence="5" type="ORF">Tpal_1356</name>
</gene>
<dbReference type="AlphaFoldDB" id="A0A143YKD7"/>
<keyword evidence="2" id="KW-0238">DNA-binding</keyword>
<sequence>MTTMKDIAEKAGVSTATVSRVLNHDESLSVGRETKDRIFKVAKELNYSKTKKKKMREKILLLQWYTQEEELDDLYYQGIRLGAEERAEAEGYDVVRIFHDFTFEVEEDVVGIVAIGKYGKRQVERLKAIGKPLCFIDSDQFEWAQDSVIIDFSYAIAAILKELDRGNHEKIGFLEGKELTNDKTDIVHDLRSELFIEGLRKRGIYQERYHYTGHFSTASGFEMMKRLIEDHPDDLPTFLFAENDAIAIGALRALHDAKIAVPDQIGIIGFNDSKVAKYVYPPLATVRVDTRAMGNTGVSLLLDRIRYPRKVAKKVSLSTELIKRASIK</sequence>
<dbReference type="SMART" id="SM00354">
    <property type="entry name" value="HTH_LACI"/>
    <property type="match status" value="1"/>
</dbReference>
<dbReference type="EMBL" id="FJNE01000003">
    <property type="protein sequence ID" value="CZQ91087.1"/>
    <property type="molecule type" value="Genomic_DNA"/>
</dbReference>
<dbReference type="PRINTS" id="PR00036">
    <property type="entry name" value="HTHLACI"/>
</dbReference>
<dbReference type="Gene3D" id="3.40.50.2300">
    <property type="match status" value="2"/>
</dbReference>
<evidence type="ECO:0000259" key="4">
    <source>
        <dbReference type="PROSITE" id="PS50932"/>
    </source>
</evidence>
<dbReference type="PROSITE" id="PS50932">
    <property type="entry name" value="HTH_LACI_2"/>
    <property type="match status" value="1"/>
</dbReference>
<dbReference type="SUPFAM" id="SSF53822">
    <property type="entry name" value="Periplasmic binding protein-like I"/>
    <property type="match status" value="1"/>
</dbReference>
<dbReference type="InterPro" id="IPR000843">
    <property type="entry name" value="HTH_LacI"/>
</dbReference>
<evidence type="ECO:0000313" key="5">
    <source>
        <dbReference type="EMBL" id="CZQ91087.1"/>
    </source>
</evidence>
<name>A0A143YKD7_9LACT</name>
<dbReference type="GO" id="GO:0003700">
    <property type="term" value="F:DNA-binding transcription factor activity"/>
    <property type="evidence" value="ECO:0007669"/>
    <property type="project" value="TreeGrafter"/>
</dbReference>
<keyword evidence="3" id="KW-0804">Transcription</keyword>
<evidence type="ECO:0000256" key="3">
    <source>
        <dbReference type="ARBA" id="ARBA00023163"/>
    </source>
</evidence>
<keyword evidence="1" id="KW-0805">Transcription regulation</keyword>
<dbReference type="CDD" id="cd01392">
    <property type="entry name" value="HTH_LacI"/>
    <property type="match status" value="1"/>
</dbReference>
<dbReference type="Gene3D" id="1.10.260.40">
    <property type="entry name" value="lambda repressor-like DNA-binding domains"/>
    <property type="match status" value="1"/>
</dbReference>
<dbReference type="PANTHER" id="PTHR30146:SF149">
    <property type="entry name" value="HTH-TYPE TRANSCRIPTIONAL REGULATOR EBGR"/>
    <property type="match status" value="1"/>
</dbReference>
<dbReference type="InterPro" id="IPR046335">
    <property type="entry name" value="LacI/GalR-like_sensor"/>
</dbReference>
<keyword evidence="6" id="KW-1185">Reference proteome</keyword>
<feature type="domain" description="HTH lacI-type" evidence="4">
    <location>
        <begin position="2"/>
        <end position="47"/>
    </location>
</feature>
<dbReference type="STRING" id="140314.SAMN04488076_11464"/>
<dbReference type="CDD" id="cd01544">
    <property type="entry name" value="PBP1_GalR"/>
    <property type="match status" value="1"/>
</dbReference>
<dbReference type="PANTHER" id="PTHR30146">
    <property type="entry name" value="LACI-RELATED TRANSCRIPTIONAL REPRESSOR"/>
    <property type="match status" value="1"/>
</dbReference>
<organism evidence="5 6">
    <name type="scientific">Trichococcus palustris</name>
    <dbReference type="NCBI Taxonomy" id="140314"/>
    <lineage>
        <taxon>Bacteria</taxon>
        <taxon>Bacillati</taxon>
        <taxon>Bacillota</taxon>
        <taxon>Bacilli</taxon>
        <taxon>Lactobacillales</taxon>
        <taxon>Carnobacteriaceae</taxon>
        <taxon>Trichococcus</taxon>
    </lineage>
</organism>
<evidence type="ECO:0000256" key="1">
    <source>
        <dbReference type="ARBA" id="ARBA00023015"/>
    </source>
</evidence>
<evidence type="ECO:0000256" key="2">
    <source>
        <dbReference type="ARBA" id="ARBA00023125"/>
    </source>
</evidence>
<dbReference type="SUPFAM" id="SSF47413">
    <property type="entry name" value="lambda repressor-like DNA-binding domains"/>
    <property type="match status" value="1"/>
</dbReference>
<accession>A0A143YKD7</accession>
<dbReference type="RefSeq" id="WP_087032776.1">
    <property type="nucleotide sequence ID" value="NZ_FJNE01000003.1"/>
</dbReference>
<dbReference type="Proteomes" id="UP000242754">
    <property type="component" value="Unassembled WGS sequence"/>
</dbReference>
<dbReference type="GO" id="GO:0000976">
    <property type="term" value="F:transcription cis-regulatory region binding"/>
    <property type="evidence" value="ECO:0007669"/>
    <property type="project" value="TreeGrafter"/>
</dbReference>
<dbReference type="InterPro" id="IPR028082">
    <property type="entry name" value="Peripla_BP_I"/>
</dbReference>
<dbReference type="OrthoDB" id="43195at2"/>
<proteinExistence type="predicted"/>
<protein>
    <submittedName>
        <fullName evidence="5">Transcription regulator hth laci</fullName>
    </submittedName>
</protein>
<dbReference type="InterPro" id="IPR010982">
    <property type="entry name" value="Lambda_DNA-bd_dom_sf"/>
</dbReference>
<dbReference type="PROSITE" id="PS00356">
    <property type="entry name" value="HTH_LACI_1"/>
    <property type="match status" value="1"/>
</dbReference>
<reference evidence="5 6" key="1">
    <citation type="submission" date="2016-02" db="EMBL/GenBank/DDBJ databases">
        <authorList>
            <person name="Wen L."/>
            <person name="He K."/>
            <person name="Yang H."/>
        </authorList>
    </citation>
    <scope>NUCLEOTIDE SEQUENCE [LARGE SCALE GENOMIC DNA]</scope>
    <source>
        <strain evidence="5">Trichococcus palustris</strain>
    </source>
</reference>